<evidence type="ECO:0000313" key="3">
    <source>
        <dbReference type="Proteomes" id="UP001642483"/>
    </source>
</evidence>
<dbReference type="Proteomes" id="UP001642483">
    <property type="component" value="Unassembled WGS sequence"/>
</dbReference>
<evidence type="ECO:0000256" key="1">
    <source>
        <dbReference type="SAM" id="Phobius"/>
    </source>
</evidence>
<keyword evidence="1" id="KW-0472">Membrane</keyword>
<comment type="caution">
    <text evidence="2">The sequence shown here is derived from an EMBL/GenBank/DDBJ whole genome shotgun (WGS) entry which is preliminary data.</text>
</comment>
<proteinExistence type="predicted"/>
<reference evidence="2 3" key="1">
    <citation type="submission" date="2024-02" db="EMBL/GenBank/DDBJ databases">
        <authorList>
            <person name="Daric V."/>
            <person name="Darras S."/>
        </authorList>
    </citation>
    <scope>NUCLEOTIDE SEQUENCE [LARGE SCALE GENOMIC DNA]</scope>
</reference>
<keyword evidence="1" id="KW-1133">Transmembrane helix</keyword>
<organism evidence="2 3">
    <name type="scientific">Clavelina lepadiformis</name>
    <name type="common">Light-bulb sea squirt</name>
    <name type="synonym">Ascidia lepadiformis</name>
    <dbReference type="NCBI Taxonomy" id="159417"/>
    <lineage>
        <taxon>Eukaryota</taxon>
        <taxon>Metazoa</taxon>
        <taxon>Chordata</taxon>
        <taxon>Tunicata</taxon>
        <taxon>Ascidiacea</taxon>
        <taxon>Aplousobranchia</taxon>
        <taxon>Clavelinidae</taxon>
        <taxon>Clavelina</taxon>
    </lineage>
</organism>
<feature type="transmembrane region" description="Helical" evidence="1">
    <location>
        <begin position="79"/>
        <end position="98"/>
    </location>
</feature>
<dbReference type="EMBL" id="CAWYQH010000001">
    <property type="protein sequence ID" value="CAK8672716.1"/>
    <property type="molecule type" value="Genomic_DNA"/>
</dbReference>
<protein>
    <submittedName>
        <fullName evidence="2">Uncharacterized protein</fullName>
    </submittedName>
</protein>
<gene>
    <name evidence="2" type="ORF">CVLEPA_LOCUS2403</name>
</gene>
<accession>A0ABP0EZ20</accession>
<name>A0ABP0EZ20_CLALP</name>
<keyword evidence="1" id="KW-0812">Transmembrane</keyword>
<sequence length="139" mass="16021">MKFYNKNRIIACRKTKCHICNAWKNNRIANKPSIPLMKISCKPFLKAKFRNQGSISYSVVFEKKVLLDLSKTSSAKLSFIGWIVGYFPTYFETFFFPAKYSPGLPTSLNFLFRGQLVCLHVIVSRYTLCIVLQKIGFVC</sequence>
<feature type="transmembrane region" description="Helical" evidence="1">
    <location>
        <begin position="110"/>
        <end position="132"/>
    </location>
</feature>
<keyword evidence="3" id="KW-1185">Reference proteome</keyword>
<evidence type="ECO:0000313" key="2">
    <source>
        <dbReference type="EMBL" id="CAK8672716.1"/>
    </source>
</evidence>